<gene>
    <name evidence="2" type="primary">TDEL0D04870</name>
    <name evidence="2" type="ORF">TDEL_0D04870</name>
</gene>
<dbReference type="eggNOG" id="ENOG502RZ2K">
    <property type="taxonomic scope" value="Eukaryota"/>
</dbReference>
<dbReference type="Pfam" id="PF18126">
    <property type="entry name" value="Mitoc_mL59"/>
    <property type="match status" value="1"/>
</dbReference>
<evidence type="ECO:0000313" key="3">
    <source>
        <dbReference type="Proteomes" id="UP000005627"/>
    </source>
</evidence>
<dbReference type="GeneID" id="11502505"/>
<evidence type="ECO:0000313" key="2">
    <source>
        <dbReference type="EMBL" id="CCE92071.1"/>
    </source>
</evidence>
<dbReference type="AlphaFoldDB" id="G8ZTX7"/>
<name>G8ZTX7_TORDE</name>
<dbReference type="FunCoup" id="G8ZTX7">
    <property type="interactions" value="134"/>
</dbReference>
<proteinExistence type="predicted"/>
<dbReference type="EMBL" id="HE616745">
    <property type="protein sequence ID" value="CCE92071.1"/>
    <property type="molecule type" value="Genomic_DNA"/>
</dbReference>
<dbReference type="InterPro" id="IPR040922">
    <property type="entry name" value="Ribosomal_mL59_dom"/>
</dbReference>
<reference evidence="2 3" key="1">
    <citation type="journal article" date="2011" name="Proc. Natl. Acad. Sci. U.S.A.">
        <title>Evolutionary erosion of yeast sex chromosomes by mating-type switching accidents.</title>
        <authorList>
            <person name="Gordon J.L."/>
            <person name="Armisen D."/>
            <person name="Proux-Wera E."/>
            <person name="Oheigeartaigh S.S."/>
            <person name="Byrne K.P."/>
            <person name="Wolfe K.H."/>
        </authorList>
    </citation>
    <scope>NUCLEOTIDE SEQUENCE [LARGE SCALE GENOMIC DNA]</scope>
    <source>
        <strain evidence="3">ATCC 10662 / CBS 1146 / NBRC 0425 / NCYC 2629 / NRRL Y-866</strain>
    </source>
</reference>
<dbReference type="GO" id="GO:0003735">
    <property type="term" value="F:structural constituent of ribosome"/>
    <property type="evidence" value="ECO:0007669"/>
    <property type="project" value="EnsemblFungi"/>
</dbReference>
<dbReference type="PANTHER" id="PTHR28041:SF1">
    <property type="entry name" value="LARGE RIBOSOMAL SUBUNIT PROTEIN ML59"/>
    <property type="match status" value="1"/>
</dbReference>
<keyword evidence="3" id="KW-1185">Reference proteome</keyword>
<dbReference type="InParanoid" id="G8ZTX7"/>
<sequence>MSTKHLFDQLPAQLKNFFKKYPPSIKFADKPVSTHAIEANPFLPNKHPVTGRYHEPKYSLRRSSDLYKMAYLYGVQNMLPPMKKKFFEEKYENKKMMKGVLLPKGHKHELQREGKIAKMQEAIKNADKFIIDAKGAKYMRKLEEKKKANAKTWF</sequence>
<dbReference type="OrthoDB" id="18529at2759"/>
<dbReference type="Proteomes" id="UP000005627">
    <property type="component" value="Chromosome 4"/>
</dbReference>
<dbReference type="InterPro" id="IPR037507">
    <property type="entry name" value="Ribosomal_mL59"/>
</dbReference>
<dbReference type="STRING" id="1076872.G8ZTX7"/>
<dbReference type="KEGG" id="tdl:TDEL_0D04870"/>
<feature type="domain" description="Large ribosomal subunit protein mL59" evidence="1">
    <location>
        <begin position="13"/>
        <end position="134"/>
    </location>
</feature>
<organism evidence="2 3">
    <name type="scientific">Torulaspora delbrueckii</name>
    <name type="common">Yeast</name>
    <name type="synonym">Candida colliculosa</name>
    <dbReference type="NCBI Taxonomy" id="4950"/>
    <lineage>
        <taxon>Eukaryota</taxon>
        <taxon>Fungi</taxon>
        <taxon>Dikarya</taxon>
        <taxon>Ascomycota</taxon>
        <taxon>Saccharomycotina</taxon>
        <taxon>Saccharomycetes</taxon>
        <taxon>Saccharomycetales</taxon>
        <taxon>Saccharomycetaceae</taxon>
        <taxon>Torulaspora</taxon>
    </lineage>
</organism>
<dbReference type="PANTHER" id="PTHR28041">
    <property type="entry name" value="54S RIBOSOMAL PROTEIN L25, MITOCHONDRIAL"/>
    <property type="match status" value="1"/>
</dbReference>
<dbReference type="HOGENOM" id="CLU_076154_2_0_1"/>
<accession>G8ZTX7</accession>
<protein>
    <recommendedName>
        <fullName evidence="1">Large ribosomal subunit protein mL59 domain-containing protein</fullName>
    </recommendedName>
</protein>
<dbReference type="RefSeq" id="XP_003681282.1">
    <property type="nucleotide sequence ID" value="XM_003681234.1"/>
</dbReference>
<dbReference type="GO" id="GO:0005762">
    <property type="term" value="C:mitochondrial large ribosomal subunit"/>
    <property type="evidence" value="ECO:0007669"/>
    <property type="project" value="EnsemblFungi"/>
</dbReference>
<evidence type="ECO:0000259" key="1">
    <source>
        <dbReference type="Pfam" id="PF18126"/>
    </source>
</evidence>